<dbReference type="SUPFAM" id="SSF52540">
    <property type="entry name" value="P-loop containing nucleoside triphosphate hydrolases"/>
    <property type="match status" value="1"/>
</dbReference>
<evidence type="ECO:0000313" key="19">
    <source>
        <dbReference type="Proteomes" id="UP001150925"/>
    </source>
</evidence>
<feature type="disulfide bond" evidence="12">
    <location>
        <begin position="148"/>
        <end position="157"/>
    </location>
</feature>
<dbReference type="GO" id="GO:0005789">
    <property type="term" value="C:endoplasmic reticulum membrane"/>
    <property type="evidence" value="ECO:0007669"/>
    <property type="project" value="UniProtKB-SubCell"/>
</dbReference>
<dbReference type="GO" id="GO:0016887">
    <property type="term" value="F:ATP hydrolysis activity"/>
    <property type="evidence" value="ECO:0007669"/>
    <property type="project" value="InterPro"/>
</dbReference>
<dbReference type="PANTHER" id="PTHR48041">
    <property type="entry name" value="ABC TRANSPORTER G FAMILY MEMBER 28"/>
    <property type="match status" value="1"/>
</dbReference>
<proteinExistence type="inferred from homology"/>
<dbReference type="AlphaFoldDB" id="A0A9W8AYD0"/>
<feature type="disulfide bond" evidence="12">
    <location>
        <begin position="129"/>
        <end position="146"/>
    </location>
</feature>
<dbReference type="Pfam" id="PF01061">
    <property type="entry name" value="ABC2_membrane"/>
    <property type="match status" value="1"/>
</dbReference>
<accession>A0A9W8AYD0</accession>
<evidence type="ECO:0000256" key="1">
    <source>
        <dbReference type="ARBA" id="ARBA00004477"/>
    </source>
</evidence>
<feature type="compositionally biased region" description="Polar residues" evidence="13">
    <location>
        <begin position="691"/>
        <end position="700"/>
    </location>
</feature>
<keyword evidence="11" id="KW-0325">Glycoprotein</keyword>
<feature type="compositionally biased region" description="Low complexity" evidence="13">
    <location>
        <begin position="935"/>
        <end position="952"/>
    </location>
</feature>
<dbReference type="GO" id="GO:0005524">
    <property type="term" value="F:ATP binding"/>
    <property type="evidence" value="ECO:0007669"/>
    <property type="project" value="UniProtKB-KW"/>
</dbReference>
<keyword evidence="12" id="KW-1015">Disulfide bond</keyword>
<evidence type="ECO:0000256" key="7">
    <source>
        <dbReference type="ARBA" id="ARBA00022824"/>
    </source>
</evidence>
<comment type="caution">
    <text evidence="18">The sequence shown here is derived from an EMBL/GenBank/DDBJ whole genome shotgun (WGS) entry which is preliminary data.</text>
</comment>
<evidence type="ECO:0000256" key="11">
    <source>
        <dbReference type="ARBA" id="ARBA00023180"/>
    </source>
</evidence>
<keyword evidence="10 14" id="KW-0472">Membrane</keyword>
<dbReference type="Proteomes" id="UP001150925">
    <property type="component" value="Unassembled WGS sequence"/>
</dbReference>
<evidence type="ECO:0000313" key="18">
    <source>
        <dbReference type="EMBL" id="KAJ1968395.1"/>
    </source>
</evidence>
<evidence type="ECO:0000259" key="16">
    <source>
        <dbReference type="PROSITE" id="PS50026"/>
    </source>
</evidence>
<dbReference type="OrthoDB" id="66620at2759"/>
<feature type="domain" description="ABC transporter" evidence="17">
    <location>
        <begin position="407"/>
        <end position="647"/>
    </location>
</feature>
<dbReference type="CDD" id="cd03213">
    <property type="entry name" value="ABCG_EPDR"/>
    <property type="match status" value="1"/>
</dbReference>
<feature type="region of interest" description="Disordered" evidence="13">
    <location>
        <begin position="935"/>
        <end position="956"/>
    </location>
</feature>
<organism evidence="18 19">
    <name type="scientific">Dispira parvispora</name>
    <dbReference type="NCBI Taxonomy" id="1520584"/>
    <lineage>
        <taxon>Eukaryota</taxon>
        <taxon>Fungi</taxon>
        <taxon>Fungi incertae sedis</taxon>
        <taxon>Zoopagomycota</taxon>
        <taxon>Kickxellomycotina</taxon>
        <taxon>Dimargaritomycetes</taxon>
        <taxon>Dimargaritales</taxon>
        <taxon>Dimargaritaceae</taxon>
        <taxon>Dispira</taxon>
    </lineage>
</organism>
<evidence type="ECO:0000256" key="9">
    <source>
        <dbReference type="ARBA" id="ARBA00022989"/>
    </source>
</evidence>
<keyword evidence="7" id="KW-0256">Endoplasmic reticulum</keyword>
<evidence type="ECO:0000256" key="2">
    <source>
        <dbReference type="ARBA" id="ARBA00005814"/>
    </source>
</evidence>
<evidence type="ECO:0000256" key="3">
    <source>
        <dbReference type="ARBA" id="ARBA00022448"/>
    </source>
</evidence>
<keyword evidence="3" id="KW-0813">Transport</keyword>
<dbReference type="InterPro" id="IPR003593">
    <property type="entry name" value="AAA+_ATPase"/>
</dbReference>
<dbReference type="PROSITE" id="PS00022">
    <property type="entry name" value="EGF_1"/>
    <property type="match status" value="1"/>
</dbReference>
<evidence type="ECO:0000259" key="17">
    <source>
        <dbReference type="PROSITE" id="PS50893"/>
    </source>
</evidence>
<feature type="compositionally biased region" description="Low complexity" evidence="13">
    <location>
        <begin position="716"/>
        <end position="725"/>
    </location>
</feature>
<keyword evidence="5 15" id="KW-0732">Signal</keyword>
<evidence type="ECO:0000256" key="12">
    <source>
        <dbReference type="PROSITE-ProRule" id="PRU00076"/>
    </source>
</evidence>
<dbReference type="GO" id="GO:0140359">
    <property type="term" value="F:ABC-type transporter activity"/>
    <property type="evidence" value="ECO:0007669"/>
    <property type="project" value="InterPro"/>
</dbReference>
<dbReference type="Gene3D" id="2.10.25.10">
    <property type="entry name" value="Laminin"/>
    <property type="match status" value="1"/>
</dbReference>
<evidence type="ECO:0000256" key="8">
    <source>
        <dbReference type="ARBA" id="ARBA00022840"/>
    </source>
</evidence>
<dbReference type="FunFam" id="3.40.50.300:FF:000702">
    <property type="entry name" value="ABC transporter (Adp1)"/>
    <property type="match status" value="1"/>
</dbReference>
<evidence type="ECO:0000256" key="15">
    <source>
        <dbReference type="SAM" id="SignalP"/>
    </source>
</evidence>
<keyword evidence="6" id="KW-0547">Nucleotide-binding</keyword>
<feature type="compositionally biased region" description="Acidic residues" evidence="13">
    <location>
        <begin position="673"/>
        <end position="686"/>
    </location>
</feature>
<dbReference type="Gene3D" id="3.40.50.300">
    <property type="entry name" value="P-loop containing nucleotide triphosphate hydrolases"/>
    <property type="match status" value="1"/>
</dbReference>
<dbReference type="InterPro" id="IPR027417">
    <property type="entry name" value="P-loop_NTPase"/>
</dbReference>
<feature type="transmembrane region" description="Helical" evidence="14">
    <location>
        <begin position="1225"/>
        <end position="1244"/>
    </location>
</feature>
<comment type="caution">
    <text evidence="12">Lacks conserved residue(s) required for the propagation of feature annotation.</text>
</comment>
<name>A0A9W8AYD0_9FUNG</name>
<dbReference type="SMART" id="SM00382">
    <property type="entry name" value="AAA"/>
    <property type="match status" value="1"/>
</dbReference>
<dbReference type="InterPro" id="IPR050352">
    <property type="entry name" value="ABCG_transporters"/>
</dbReference>
<evidence type="ECO:0000256" key="4">
    <source>
        <dbReference type="ARBA" id="ARBA00022692"/>
    </source>
</evidence>
<evidence type="ECO:0000256" key="6">
    <source>
        <dbReference type="ARBA" id="ARBA00022741"/>
    </source>
</evidence>
<sequence length="1248" mass="137459">MRPRATGWAVWVAFAGFTVTAAHHSPVGNVDLLPRSHTVDDSLRATVKRSQLEDAAWRVAHGGEISSYQAPVFPTYFDSNQGGQEECPPCFNCLLPAYKCSNYANCSEFSGRCDCPVGFGGDDCAEPVCGSLADGNQRKVRQGDTCSCEPGWQGINCNVCQSDKVCDALMPEGINGTCYQGGLVVHQNFQMCNVTNRKIIDMLPDELPQVTFSCQRESATCSFQFWIKERESFYCKLNECDFSEEHTYRSNRTKYHCEKIACECMPGRKLCGEEGSIDITDFLVEEIQGPATFDCQSGQGCRFEEPAMNDLILSVFGDSSITLQCDSGECLHYSEVPGFERPQKRSDTLLILVTVGAGIAFVIATGFGLLYLAKARPGLGSGYMALPTDDLEDERDKLMSQHVHTTLSFKNVSYTVQEKPILRDVEGVAYPGQIMAIMGASGAGKTTFLDILARRNKTGEVQGDIQVNGQTVGEAEFKRVVGFVDQEDTLMPTLTVYETILYSALLRLPRDMSRAAKQARVLETLHELDIMHIKDSRIGNATTRGISGGEKRRVSIACELVTSPSILFLDEPTSGLDSYNAYNVVECLVNLARNYHRTIIFTIHQPRSNIFALFDQLVLLAEGYMVYSGKAAACQTFFESVGHPCPLGFNIADFIVDLTKHASRLGYDHEGSEPSDDEHQEFEGEEEAHATLSSAPSNAQGLVPKQPHSYDENAKPSGSAPPAASTSRGKVRGGEPGESDVPTPSAGSHRLSVSRQRTIREAQDEFLYSPYPVSPTREHSSLHISDGATPTTEMEELQGRPSSSATEAVMEGEENPWQSGSLRRSMFFPIQPSPTDAAVCPSPQTARRRRRRQHGLALLGPTHPDGEGNVGYNALLAAGEMPRGPHGEPYLLSLVQSFRRSIQGQQLRVDIRAIENSSHERLSLEPEVEGLPLPVVPSTSSSASRDSNNHPSAAGSSLSVRSLSLTAPQRSSWATQFTILADRTFKNLYRDPLLLVAHYLVSLFLAVLCGLLFYQVTDDISGFQNRMGVFFFMCALFGFSCLTSLQTFATEKVLFMRERANGYYAPATYFAAKVVFDIFPLRVIPPLLLGCIVYPMVGLVPGITNFAKFLLVLVLFNLAAASICLCLGIIFRELSVSNLLSSLAMLFSMLFGGLLLNKDSIPYYMRFLKDLSIFNYALEAMIVNEMKYLQLREKKFGLEIDVPGATILSTFGFNAMNYWPDVAKLGGMFLVFIGVAFVCLQWLVKERR</sequence>
<dbReference type="InterPro" id="IPR017871">
    <property type="entry name" value="ABC_transporter-like_CS"/>
</dbReference>
<dbReference type="PROSITE" id="PS50026">
    <property type="entry name" value="EGF_3"/>
    <property type="match status" value="1"/>
</dbReference>
<keyword evidence="8" id="KW-0067">ATP-binding</keyword>
<dbReference type="InterPro" id="IPR000742">
    <property type="entry name" value="EGF"/>
</dbReference>
<feature type="transmembrane region" description="Helical" evidence="14">
    <location>
        <begin position="349"/>
        <end position="373"/>
    </location>
</feature>
<feature type="chain" id="PRO_5040973938" evidence="15">
    <location>
        <begin position="23"/>
        <end position="1248"/>
    </location>
</feature>
<feature type="region of interest" description="Disordered" evidence="13">
    <location>
        <begin position="666"/>
        <end position="819"/>
    </location>
</feature>
<evidence type="ECO:0000256" key="5">
    <source>
        <dbReference type="ARBA" id="ARBA00022729"/>
    </source>
</evidence>
<feature type="domain" description="EGF-like" evidence="16">
    <location>
        <begin position="120"/>
        <end position="158"/>
    </location>
</feature>
<feature type="transmembrane region" description="Helical" evidence="14">
    <location>
        <begin position="1110"/>
        <end position="1131"/>
    </location>
</feature>
<dbReference type="PANTHER" id="PTHR48041:SF2">
    <property type="entry name" value="ATP-DEPENDENT PERMEASE-RELATED"/>
    <property type="match status" value="1"/>
</dbReference>
<comment type="subcellular location">
    <subcellularLocation>
        <location evidence="1">Endoplasmic reticulum membrane</location>
        <topology evidence="1">Multi-pass membrane protein</topology>
    </subcellularLocation>
</comment>
<keyword evidence="9 14" id="KW-1133">Transmembrane helix</keyword>
<keyword evidence="12" id="KW-0245">EGF-like domain</keyword>
<keyword evidence="19" id="KW-1185">Reference proteome</keyword>
<dbReference type="Pfam" id="PF00005">
    <property type="entry name" value="ABC_tran"/>
    <property type="match status" value="1"/>
</dbReference>
<evidence type="ECO:0000256" key="13">
    <source>
        <dbReference type="SAM" id="MobiDB-lite"/>
    </source>
</evidence>
<comment type="similarity">
    <text evidence="2">Belongs to the ABC transporter superfamily. ABCG family. Eye pigment precursor importer (TC 3.A.1.204) subfamily.</text>
</comment>
<feature type="transmembrane region" description="Helical" evidence="14">
    <location>
        <begin position="1196"/>
        <end position="1219"/>
    </location>
</feature>
<feature type="transmembrane region" description="Helical" evidence="14">
    <location>
        <begin position="993"/>
        <end position="1016"/>
    </location>
</feature>
<feature type="transmembrane region" description="Helical" evidence="14">
    <location>
        <begin position="1137"/>
        <end position="1156"/>
    </location>
</feature>
<feature type="signal peptide" evidence="15">
    <location>
        <begin position="1"/>
        <end position="22"/>
    </location>
</feature>
<gene>
    <name evidence="18" type="primary">ADP1</name>
    <name evidence="18" type="ORF">IWQ62_001273</name>
</gene>
<feature type="transmembrane region" description="Helical" evidence="14">
    <location>
        <begin position="1028"/>
        <end position="1049"/>
    </location>
</feature>
<evidence type="ECO:0000256" key="14">
    <source>
        <dbReference type="SAM" id="Phobius"/>
    </source>
</evidence>
<protein>
    <submittedName>
        <fullName evidence="18">(ABC) transporter</fullName>
    </submittedName>
</protein>
<evidence type="ECO:0000256" key="10">
    <source>
        <dbReference type="ARBA" id="ARBA00023136"/>
    </source>
</evidence>
<dbReference type="InterPro" id="IPR003439">
    <property type="entry name" value="ABC_transporter-like_ATP-bd"/>
</dbReference>
<dbReference type="EMBL" id="JANBPY010000189">
    <property type="protein sequence ID" value="KAJ1968395.1"/>
    <property type="molecule type" value="Genomic_DNA"/>
</dbReference>
<feature type="transmembrane region" description="Helical" evidence="14">
    <location>
        <begin position="1087"/>
        <end position="1103"/>
    </location>
</feature>
<dbReference type="PROSITE" id="PS00211">
    <property type="entry name" value="ABC_TRANSPORTER_1"/>
    <property type="match status" value="1"/>
</dbReference>
<reference evidence="18" key="1">
    <citation type="submission" date="2022-07" db="EMBL/GenBank/DDBJ databases">
        <title>Phylogenomic reconstructions and comparative analyses of Kickxellomycotina fungi.</title>
        <authorList>
            <person name="Reynolds N.K."/>
            <person name="Stajich J.E."/>
            <person name="Barry K."/>
            <person name="Grigoriev I.V."/>
            <person name="Crous P."/>
            <person name="Smith M.E."/>
        </authorList>
    </citation>
    <scope>NUCLEOTIDE SEQUENCE</scope>
    <source>
        <strain evidence="18">RSA 1196</strain>
    </source>
</reference>
<keyword evidence="4 14" id="KW-0812">Transmembrane</keyword>
<dbReference type="InterPro" id="IPR013525">
    <property type="entry name" value="ABC2_TM"/>
</dbReference>
<dbReference type="PROSITE" id="PS50893">
    <property type="entry name" value="ABC_TRANSPORTER_2"/>
    <property type="match status" value="1"/>
</dbReference>